<dbReference type="eggNOG" id="ENOG502SFH4">
    <property type="taxonomic scope" value="Eukaryota"/>
</dbReference>
<proteinExistence type="predicted"/>
<dbReference type="STRING" id="1245745.A0A0A2VS20"/>
<feature type="compositionally biased region" description="Low complexity" evidence="1">
    <location>
        <begin position="88"/>
        <end position="99"/>
    </location>
</feature>
<sequence>MPGPKPKLEVATPLTSNFPSEITSAASLTSINTATPLSGLGRPPVLCKVEPDFVRTPITPPAAYADFLTKAMPSNSPAVSPVVVAAESATLNSSSPAADASEKADDSSISSASSASVKDNGSASTSPATSTACSTKSSSPTSATTPSASEKASAVERALALASASLVPPSPFTKAPMSAPPTGPTSFPSFMLPPSPAISNLDSPLSAVPLSAAPMSAVSSLLSPYSGRTARSVFDWDAALRAHYADQRRTRSRTSVRNIREVVTRTVTYTPRMEPAPRGKRRKVE</sequence>
<dbReference type="EMBL" id="ANFO01000318">
    <property type="protein sequence ID" value="KGQ10433.1"/>
    <property type="molecule type" value="Genomic_DNA"/>
</dbReference>
<protein>
    <submittedName>
        <fullName evidence="2">Uncharacterized protein</fullName>
    </submittedName>
</protein>
<feature type="region of interest" description="Disordered" evidence="1">
    <location>
        <begin position="88"/>
        <end position="154"/>
    </location>
</feature>
<dbReference type="HOGENOM" id="CLU_042426_0_0_1"/>
<accession>A0A0A2VS20</accession>
<dbReference type="PANTHER" id="PTHR42053">
    <property type="match status" value="1"/>
</dbReference>
<dbReference type="AlphaFoldDB" id="A0A0A2VS20"/>
<feature type="region of interest" description="Disordered" evidence="1">
    <location>
        <begin position="167"/>
        <end position="190"/>
    </location>
</feature>
<organism evidence="2 3">
    <name type="scientific">Beauveria bassiana D1-5</name>
    <dbReference type="NCBI Taxonomy" id="1245745"/>
    <lineage>
        <taxon>Eukaryota</taxon>
        <taxon>Fungi</taxon>
        <taxon>Dikarya</taxon>
        <taxon>Ascomycota</taxon>
        <taxon>Pezizomycotina</taxon>
        <taxon>Sordariomycetes</taxon>
        <taxon>Hypocreomycetidae</taxon>
        <taxon>Hypocreales</taxon>
        <taxon>Cordycipitaceae</taxon>
        <taxon>Beauveria</taxon>
    </lineage>
</organism>
<gene>
    <name evidence="2" type="ORF">BBAD15_g4222</name>
</gene>
<dbReference type="OrthoDB" id="5405654at2759"/>
<comment type="caution">
    <text evidence="2">The sequence shown here is derived from an EMBL/GenBank/DDBJ whole genome shotgun (WGS) entry which is preliminary data.</text>
</comment>
<evidence type="ECO:0000256" key="1">
    <source>
        <dbReference type="SAM" id="MobiDB-lite"/>
    </source>
</evidence>
<dbReference type="Proteomes" id="UP000030106">
    <property type="component" value="Unassembled WGS sequence"/>
</dbReference>
<evidence type="ECO:0000313" key="3">
    <source>
        <dbReference type="Proteomes" id="UP000030106"/>
    </source>
</evidence>
<feature type="compositionally biased region" description="Low complexity" evidence="1">
    <location>
        <begin position="107"/>
        <end position="154"/>
    </location>
</feature>
<reference evidence="2 3" key="1">
    <citation type="submission" date="2012-10" db="EMBL/GenBank/DDBJ databases">
        <title>Genome sequencing and analysis of entomopathogenic fungi Beauveria bassiana D1-5.</title>
        <authorList>
            <person name="Li Q."/>
            <person name="Wang L."/>
            <person name="Zhang Z."/>
            <person name="Wang Q."/>
            <person name="Ren J."/>
            <person name="Wang M."/>
            <person name="Xu W."/>
            <person name="Wang J."/>
            <person name="Lu Y."/>
            <person name="Du Q."/>
            <person name="Sun Z."/>
        </authorList>
    </citation>
    <scope>NUCLEOTIDE SEQUENCE [LARGE SCALE GENOMIC DNA]</scope>
    <source>
        <strain evidence="2 3">D1-5</strain>
    </source>
</reference>
<name>A0A0A2VS20_BEABA</name>
<evidence type="ECO:0000313" key="2">
    <source>
        <dbReference type="EMBL" id="KGQ10433.1"/>
    </source>
</evidence>
<dbReference type="PANTHER" id="PTHR42053:SF1">
    <property type="match status" value="1"/>
</dbReference>